<keyword evidence="2" id="KW-1185">Reference proteome</keyword>
<proteinExistence type="predicted"/>
<dbReference type="KEGG" id="mrtj:KHC33_13780"/>
<sequence length="292" mass="32859">MKSIVIGSIFIFICLSLVGIGSAEINTLDNPPEWKEGYFPTYPMDPKITWVGNLSLEAGYPLVDHAFGPFTEKDWDMYGVEKEHVIRIIAYENPPLFPNKTAYAIYHEGLETMPWLIEMKNPVTGDDMLAQVASTPKGKYNPDLTPLENDKQNNIGWYVVDGTMYPRTWISGHLAEGQTWVEYWGPFNPDKEGSKVRKRTYTITEEPVTFAGKTYDGYKVRIVGPHIIANVPVESVEELTLVDGIGVTSRMLSHTATEPFVRNSSITGKQTMPEGTMIFRHLVTMLSMDQGN</sequence>
<protein>
    <submittedName>
        <fullName evidence="1">Uncharacterized protein</fullName>
    </submittedName>
</protein>
<dbReference type="GeneID" id="65098274"/>
<reference evidence="1 2" key="1">
    <citation type="submission" date="2021-05" db="EMBL/GenBank/DDBJ databases">
        <title>A novel Methanospirillum isolate from a pyrite-forming mixed culture.</title>
        <authorList>
            <person name="Bunk B."/>
            <person name="Sproer C."/>
            <person name="Spring S."/>
            <person name="Pester M."/>
        </authorList>
    </citation>
    <scope>NUCLEOTIDE SEQUENCE [LARGE SCALE GENOMIC DNA]</scope>
    <source>
        <strain evidence="1 2">J.3.6.1-F.2.7.3</strain>
    </source>
</reference>
<evidence type="ECO:0000313" key="2">
    <source>
        <dbReference type="Proteomes" id="UP000680656"/>
    </source>
</evidence>
<dbReference type="Proteomes" id="UP000680656">
    <property type="component" value="Chromosome"/>
</dbReference>
<accession>A0A8E7AY24</accession>
<name>A0A8E7AY24_9EURY</name>
<organism evidence="1 2">
    <name type="scientific">Methanospirillum purgamenti</name>
    <dbReference type="NCBI Taxonomy" id="2834276"/>
    <lineage>
        <taxon>Archaea</taxon>
        <taxon>Methanobacteriati</taxon>
        <taxon>Methanobacteriota</taxon>
        <taxon>Stenosarchaea group</taxon>
        <taxon>Methanomicrobia</taxon>
        <taxon>Methanomicrobiales</taxon>
        <taxon>Methanospirillaceae</taxon>
        <taxon>Methanospirillum</taxon>
    </lineage>
</organism>
<dbReference type="EMBL" id="CP075546">
    <property type="protein sequence ID" value="QVV88384.1"/>
    <property type="molecule type" value="Genomic_DNA"/>
</dbReference>
<dbReference type="AlphaFoldDB" id="A0A8E7AY24"/>
<gene>
    <name evidence="1" type="ORF">KHC33_13780</name>
</gene>
<dbReference type="RefSeq" id="WP_214419194.1">
    <property type="nucleotide sequence ID" value="NZ_CP075546.1"/>
</dbReference>
<evidence type="ECO:0000313" key="1">
    <source>
        <dbReference type="EMBL" id="QVV88384.1"/>
    </source>
</evidence>